<feature type="domain" description="2-C-methyl-D-erythritol 2,4-cyclodiphosphate synthase" evidence="10">
    <location>
        <begin position="1"/>
        <end position="154"/>
    </location>
</feature>
<keyword evidence="5 8" id="KW-0479">Metal-binding</keyword>
<comment type="cofactor">
    <cofactor evidence="8">
        <name>a divalent metal cation</name>
        <dbReference type="ChEBI" id="CHEBI:60240"/>
    </cofactor>
    <text evidence="8">Binds 1 divalent metal cation per subunit.</text>
</comment>
<dbReference type="UniPathway" id="UPA00056">
    <property type="reaction ID" value="UER00095"/>
</dbReference>
<dbReference type="eggNOG" id="COG0245">
    <property type="taxonomic scope" value="Bacteria"/>
</dbReference>
<comment type="pathway">
    <text evidence="2 8">Isoprenoid biosynthesis; isopentenyl diphosphate biosynthesis via DXP pathway; isopentenyl diphosphate from 1-deoxy-D-xylulose 5-phosphate: step 4/6.</text>
</comment>
<keyword evidence="6 8" id="KW-0414">Isoprene biosynthesis</keyword>
<dbReference type="Gene3D" id="3.30.1330.50">
    <property type="entry name" value="2-C-methyl-D-erythritol 2,4-cyclodiphosphate synthase"/>
    <property type="match status" value="1"/>
</dbReference>
<feature type="binding site" evidence="8">
    <location>
        <begin position="8"/>
        <end position="10"/>
    </location>
    <ligand>
        <name>4-CDP-2-C-methyl-D-erythritol 2-phosphate</name>
        <dbReference type="ChEBI" id="CHEBI:57919"/>
    </ligand>
</feature>
<dbReference type="NCBIfam" id="TIGR00151">
    <property type="entry name" value="ispF"/>
    <property type="match status" value="1"/>
</dbReference>
<feature type="binding site" evidence="8">
    <location>
        <begin position="56"/>
        <end position="58"/>
    </location>
    <ligand>
        <name>4-CDP-2-C-methyl-D-erythritol 2-phosphate</name>
        <dbReference type="ChEBI" id="CHEBI:57919"/>
    </ligand>
</feature>
<dbReference type="Proteomes" id="UP000013520">
    <property type="component" value="Chromosome"/>
</dbReference>
<dbReference type="PANTHER" id="PTHR43181:SF1">
    <property type="entry name" value="2-C-METHYL-D-ERYTHRITOL 2,4-CYCLODIPHOSPHATE SYNTHASE, CHLOROPLASTIC"/>
    <property type="match status" value="1"/>
</dbReference>
<dbReference type="RefSeq" id="WP_006522895.1">
    <property type="nucleotide sequence ID" value="NC_021184.1"/>
</dbReference>
<dbReference type="EMBL" id="CP003273">
    <property type="protein sequence ID" value="AGK99917.1"/>
    <property type="molecule type" value="Genomic_DNA"/>
</dbReference>
<evidence type="ECO:0000256" key="7">
    <source>
        <dbReference type="ARBA" id="ARBA00023239"/>
    </source>
</evidence>
<reference evidence="11 12" key="1">
    <citation type="submission" date="2012-01" db="EMBL/GenBank/DDBJ databases">
        <title>Complete sequence of Desulfotomaculum gibsoniae DSM 7213.</title>
        <authorList>
            <consortium name="US DOE Joint Genome Institute"/>
            <person name="Lucas S."/>
            <person name="Han J."/>
            <person name="Lapidus A."/>
            <person name="Cheng J.-F."/>
            <person name="Goodwin L."/>
            <person name="Pitluck S."/>
            <person name="Peters L."/>
            <person name="Ovchinnikova G."/>
            <person name="Teshima H."/>
            <person name="Detter J.C."/>
            <person name="Han C."/>
            <person name="Tapia R."/>
            <person name="Land M."/>
            <person name="Hauser L."/>
            <person name="Kyrpides N."/>
            <person name="Ivanova N."/>
            <person name="Pagani I."/>
            <person name="Parshina S."/>
            <person name="Plugge C."/>
            <person name="Muyzer G."/>
            <person name="Kuever J."/>
            <person name="Ivanova A."/>
            <person name="Nazina T."/>
            <person name="Klenk H.-P."/>
            <person name="Brambilla E."/>
            <person name="Spring S."/>
            <person name="Stams A.F."/>
            <person name="Woyke T."/>
        </authorList>
    </citation>
    <scope>NUCLEOTIDE SEQUENCE [LARGE SCALE GENOMIC DNA]</scope>
    <source>
        <strain evidence="11 12">DSM 7213</strain>
    </source>
</reference>
<dbReference type="GO" id="GO:0046872">
    <property type="term" value="F:metal ion binding"/>
    <property type="evidence" value="ECO:0007669"/>
    <property type="project" value="UniProtKB-KW"/>
</dbReference>
<sequence length="161" mass="16984">MRVGIGYDVHSFVEGRPLILGGVKVPYHLGLKGHSDADVLVHAVMDALLGAAGCGDIGKHFPDTDPQYRGISSLVLLKDVIAHLNNLQWVVGNVDAVVIAQAPKIAPYIEQMRVNMAREMGVATNLVSVKATTTEGLGFAGRGEGISAQAVACIYPATNPR</sequence>
<dbReference type="InterPro" id="IPR036571">
    <property type="entry name" value="MECDP_synthase_sf"/>
</dbReference>
<keyword evidence="12" id="KW-1185">Reference proteome</keyword>
<evidence type="ECO:0000256" key="8">
    <source>
        <dbReference type="HAMAP-Rule" id="MF_00107"/>
    </source>
</evidence>
<evidence type="ECO:0000256" key="4">
    <source>
        <dbReference type="ARBA" id="ARBA00012579"/>
    </source>
</evidence>
<feature type="binding site" evidence="8">
    <location>
        <position position="139"/>
    </location>
    <ligand>
        <name>4-CDP-2-C-methyl-D-erythritol 2-phosphate</name>
        <dbReference type="ChEBI" id="CHEBI:57919"/>
    </ligand>
</feature>
<dbReference type="PROSITE" id="PS01350">
    <property type="entry name" value="ISPF"/>
    <property type="match status" value="1"/>
</dbReference>
<feature type="binding site" evidence="8">
    <location>
        <begin position="132"/>
        <end position="135"/>
    </location>
    <ligand>
        <name>4-CDP-2-C-methyl-D-erythritol 2-phosphate</name>
        <dbReference type="ChEBI" id="CHEBI:57919"/>
    </ligand>
</feature>
<organism evidence="11 12">
    <name type="scientific">Desulfoscipio gibsoniae DSM 7213</name>
    <dbReference type="NCBI Taxonomy" id="767817"/>
    <lineage>
        <taxon>Bacteria</taxon>
        <taxon>Bacillati</taxon>
        <taxon>Bacillota</taxon>
        <taxon>Clostridia</taxon>
        <taxon>Eubacteriales</taxon>
        <taxon>Desulfallaceae</taxon>
        <taxon>Desulfoscipio</taxon>
    </lineage>
</organism>
<dbReference type="GO" id="GO:0008685">
    <property type="term" value="F:2-C-methyl-D-erythritol 2,4-cyclodiphosphate synthase activity"/>
    <property type="evidence" value="ECO:0007669"/>
    <property type="project" value="UniProtKB-UniRule"/>
</dbReference>
<evidence type="ECO:0000256" key="5">
    <source>
        <dbReference type="ARBA" id="ARBA00022723"/>
    </source>
</evidence>
<evidence type="ECO:0000256" key="6">
    <source>
        <dbReference type="ARBA" id="ARBA00023229"/>
    </source>
</evidence>
<dbReference type="STRING" id="767817.Desgi_0335"/>
<comment type="caution">
    <text evidence="8">Lacks conserved residue(s) required for the propagation of feature annotation.</text>
</comment>
<dbReference type="AlphaFoldDB" id="R4K9S7"/>
<gene>
    <name evidence="8" type="primary">ispF</name>
    <name evidence="11" type="ORF">Desgi_0335</name>
</gene>
<feature type="binding site" evidence="8">
    <location>
        <begin position="34"/>
        <end position="35"/>
    </location>
    <ligand>
        <name>4-CDP-2-C-methyl-D-erythritol 2-phosphate</name>
        <dbReference type="ChEBI" id="CHEBI:57919"/>
    </ligand>
</feature>
<dbReference type="SUPFAM" id="SSF69765">
    <property type="entry name" value="IpsF-like"/>
    <property type="match status" value="1"/>
</dbReference>
<dbReference type="GO" id="GO:0019288">
    <property type="term" value="P:isopentenyl diphosphate biosynthetic process, methylerythritol 4-phosphate pathway"/>
    <property type="evidence" value="ECO:0007669"/>
    <property type="project" value="UniProtKB-UniRule"/>
</dbReference>
<dbReference type="CDD" id="cd00554">
    <property type="entry name" value="MECDP_synthase"/>
    <property type="match status" value="1"/>
</dbReference>
<dbReference type="FunFam" id="3.30.1330.50:FF:000001">
    <property type="entry name" value="2-C-methyl-D-erythritol 2,4-cyclodiphosphate synthase"/>
    <property type="match status" value="1"/>
</dbReference>
<feature type="binding site" evidence="8">
    <location>
        <position position="42"/>
    </location>
    <ligand>
        <name>a divalent metal cation</name>
        <dbReference type="ChEBI" id="CHEBI:60240"/>
    </ligand>
</feature>
<evidence type="ECO:0000256" key="3">
    <source>
        <dbReference type="ARBA" id="ARBA00008480"/>
    </source>
</evidence>
<protein>
    <recommendedName>
        <fullName evidence="4 8">2-C-methyl-D-erythritol 2,4-cyclodiphosphate synthase</fullName>
        <shortName evidence="8">MECDP-synthase</shortName>
        <shortName evidence="8">MECPP-synthase</shortName>
        <shortName evidence="8">MECPS</shortName>
        <ecNumber evidence="4 8">4.6.1.12</ecNumber>
    </recommendedName>
</protein>
<proteinExistence type="inferred from homology"/>
<feature type="binding site" evidence="8">
    <location>
        <position position="142"/>
    </location>
    <ligand>
        <name>4-CDP-2-C-methyl-D-erythritol 2-phosphate</name>
        <dbReference type="ChEBI" id="CHEBI:57919"/>
    </ligand>
</feature>
<evidence type="ECO:0000256" key="1">
    <source>
        <dbReference type="ARBA" id="ARBA00000200"/>
    </source>
</evidence>
<feature type="binding site" evidence="8">
    <location>
        <position position="10"/>
    </location>
    <ligand>
        <name>a divalent metal cation</name>
        <dbReference type="ChEBI" id="CHEBI:60240"/>
    </ligand>
</feature>
<comment type="catalytic activity">
    <reaction evidence="1 8 9">
        <text>4-CDP-2-C-methyl-D-erythritol 2-phosphate = 2-C-methyl-D-erythritol 2,4-cyclic diphosphate + CMP</text>
        <dbReference type="Rhea" id="RHEA:23864"/>
        <dbReference type="ChEBI" id="CHEBI:57919"/>
        <dbReference type="ChEBI" id="CHEBI:58483"/>
        <dbReference type="ChEBI" id="CHEBI:60377"/>
        <dbReference type="EC" id="4.6.1.12"/>
    </reaction>
</comment>
<feature type="site" description="Transition state stabilizer" evidence="8">
    <location>
        <position position="133"/>
    </location>
</feature>
<dbReference type="InterPro" id="IPR020555">
    <property type="entry name" value="MECDP_synthase_CS"/>
</dbReference>
<feature type="binding site" evidence="8">
    <location>
        <position position="8"/>
    </location>
    <ligand>
        <name>a divalent metal cation</name>
        <dbReference type="ChEBI" id="CHEBI:60240"/>
    </ligand>
</feature>
<evidence type="ECO:0000313" key="11">
    <source>
        <dbReference type="EMBL" id="AGK99917.1"/>
    </source>
</evidence>
<dbReference type="HOGENOM" id="CLU_084630_2_0_9"/>
<dbReference type="HAMAP" id="MF_00107">
    <property type="entry name" value="IspF"/>
    <property type="match status" value="1"/>
</dbReference>
<comment type="similarity">
    <text evidence="3 8 9">Belongs to the IspF family.</text>
</comment>
<accession>R4K9S7</accession>
<dbReference type="KEGG" id="dgi:Desgi_0335"/>
<dbReference type="GO" id="GO:0016114">
    <property type="term" value="P:terpenoid biosynthetic process"/>
    <property type="evidence" value="ECO:0007669"/>
    <property type="project" value="InterPro"/>
</dbReference>
<comment type="subunit">
    <text evidence="8">Homotrimer.</text>
</comment>
<evidence type="ECO:0000259" key="10">
    <source>
        <dbReference type="Pfam" id="PF02542"/>
    </source>
</evidence>
<evidence type="ECO:0000256" key="2">
    <source>
        <dbReference type="ARBA" id="ARBA00004709"/>
    </source>
</evidence>
<feature type="site" description="Transition state stabilizer" evidence="8">
    <location>
        <position position="34"/>
    </location>
</feature>
<comment type="function">
    <text evidence="8">Involved in the biosynthesis of isopentenyl diphosphate (IPP) and dimethylallyl diphosphate (DMAPP), two major building blocks of isoprenoid compounds. Catalyzes the conversion of 4-diphosphocytidyl-2-C-methyl-D-erythritol 2-phosphate (CDP-ME2P) to 2-C-methyl-D-erythritol 2,4-cyclodiphosphate (ME-CPP) with a corresponding release of cytidine 5-monophosphate (CMP).</text>
</comment>
<dbReference type="EC" id="4.6.1.12" evidence="4 8"/>
<evidence type="ECO:0000313" key="12">
    <source>
        <dbReference type="Proteomes" id="UP000013520"/>
    </source>
</evidence>
<keyword evidence="7 8" id="KW-0456">Lyase</keyword>
<dbReference type="Pfam" id="PF02542">
    <property type="entry name" value="YgbB"/>
    <property type="match status" value="1"/>
</dbReference>
<dbReference type="OrthoDB" id="9804336at2"/>
<dbReference type="InterPro" id="IPR003526">
    <property type="entry name" value="MECDP_synthase"/>
</dbReference>
<name>R4K9S7_9FIRM</name>
<dbReference type="PANTHER" id="PTHR43181">
    <property type="entry name" value="2-C-METHYL-D-ERYTHRITOL 2,4-CYCLODIPHOSPHATE SYNTHASE, CHLOROPLASTIC"/>
    <property type="match status" value="1"/>
</dbReference>
<feature type="binding site" evidence="8">
    <location>
        <begin position="61"/>
        <end position="65"/>
    </location>
    <ligand>
        <name>4-CDP-2-C-methyl-D-erythritol 2-phosphate</name>
        <dbReference type="ChEBI" id="CHEBI:57919"/>
    </ligand>
</feature>
<evidence type="ECO:0000256" key="9">
    <source>
        <dbReference type="RuleBase" id="RU004395"/>
    </source>
</evidence>